<dbReference type="InterPro" id="IPR007712">
    <property type="entry name" value="RelE/ParE_toxin"/>
</dbReference>
<reference evidence="3 4" key="1">
    <citation type="submission" date="2018-06" db="EMBL/GenBank/DDBJ databases">
        <title>Flavobacterium tibetense sp. nov., isolated from a wetland YonghuCo on Tibetan Plateau.</title>
        <authorList>
            <person name="Xing P."/>
            <person name="Phurbu D."/>
            <person name="Lu H."/>
        </authorList>
    </citation>
    <scope>NUCLEOTIDE SEQUENCE [LARGE SCALE GENOMIC DNA]</scope>
    <source>
        <strain evidence="3 4">YH5</strain>
    </source>
</reference>
<dbReference type="OrthoDB" id="7173315at2"/>
<dbReference type="Proteomes" id="UP000253319">
    <property type="component" value="Unassembled WGS sequence"/>
</dbReference>
<evidence type="ECO:0000313" key="3">
    <source>
        <dbReference type="EMBL" id="RBA27607.1"/>
    </source>
</evidence>
<dbReference type="EMBL" id="QLST01000015">
    <property type="protein sequence ID" value="RBA27607.1"/>
    <property type="molecule type" value="Genomic_DNA"/>
</dbReference>
<protein>
    <recommendedName>
        <fullName evidence="2">Toxin</fullName>
    </recommendedName>
</protein>
<sequence>MIYKISKEASNDLEKIWLYTIETWSVEQADRYLNLLFDEIEYLCLKPKSGSDFGHVRKGYFCSRVKSHLIFYIINEKKNEIEIIRILHQQMDIENRLNE</sequence>
<keyword evidence="1" id="KW-1277">Toxin-antitoxin system</keyword>
<dbReference type="AlphaFoldDB" id="A0A365NZE8"/>
<organism evidence="3 4">
    <name type="scientific">Flavobacterium tibetense</name>
    <dbReference type="NCBI Taxonomy" id="2233533"/>
    <lineage>
        <taxon>Bacteria</taxon>
        <taxon>Pseudomonadati</taxon>
        <taxon>Bacteroidota</taxon>
        <taxon>Flavobacteriia</taxon>
        <taxon>Flavobacteriales</taxon>
        <taxon>Flavobacteriaceae</taxon>
        <taxon>Flavobacterium</taxon>
    </lineage>
</organism>
<gene>
    <name evidence="3" type="ORF">DPN68_11055</name>
</gene>
<evidence type="ECO:0000313" key="4">
    <source>
        <dbReference type="Proteomes" id="UP000253319"/>
    </source>
</evidence>
<name>A0A365NZE8_9FLAO</name>
<comment type="similarity">
    <text evidence="2">Belongs to the RelE toxin family.</text>
</comment>
<keyword evidence="4" id="KW-1185">Reference proteome</keyword>
<dbReference type="RefSeq" id="WP_113989714.1">
    <property type="nucleotide sequence ID" value="NZ_QLST01000015.1"/>
</dbReference>
<evidence type="ECO:0000256" key="2">
    <source>
        <dbReference type="PIRNR" id="PIRNR029218"/>
    </source>
</evidence>
<dbReference type="InterPro" id="IPR035093">
    <property type="entry name" value="RelE/ParE_toxin_dom_sf"/>
</dbReference>
<accession>A0A365NZE8</accession>
<dbReference type="Gene3D" id="3.30.2310.20">
    <property type="entry name" value="RelE-like"/>
    <property type="match status" value="1"/>
</dbReference>
<evidence type="ECO:0000256" key="1">
    <source>
        <dbReference type="ARBA" id="ARBA00022649"/>
    </source>
</evidence>
<dbReference type="Pfam" id="PF05016">
    <property type="entry name" value="ParE_toxin"/>
    <property type="match status" value="1"/>
</dbReference>
<dbReference type="PIRSF" id="PIRSF029218">
    <property type="entry name" value="ParE"/>
    <property type="match status" value="1"/>
</dbReference>
<proteinExistence type="inferred from homology"/>
<comment type="caution">
    <text evidence="3">The sequence shown here is derived from an EMBL/GenBank/DDBJ whole genome shotgun (WGS) entry which is preliminary data.</text>
</comment>
<dbReference type="InterPro" id="IPR028344">
    <property type="entry name" value="ParE1/4"/>
</dbReference>